<comment type="caution">
    <text evidence="1">The sequence shown here is derived from an EMBL/GenBank/DDBJ whole genome shotgun (WGS) entry which is preliminary data.</text>
</comment>
<proteinExistence type="predicted"/>
<dbReference type="EMBL" id="CAJVRL010000060">
    <property type="protein sequence ID" value="CAG8955028.1"/>
    <property type="molecule type" value="Genomic_DNA"/>
</dbReference>
<dbReference type="SUPFAM" id="SSF52047">
    <property type="entry name" value="RNI-like"/>
    <property type="match status" value="1"/>
</dbReference>
<dbReference type="OrthoDB" id="4191831at2759"/>
<organism evidence="1 2">
    <name type="scientific">Hymenoscyphus fraxineus</name>
    <dbReference type="NCBI Taxonomy" id="746836"/>
    <lineage>
        <taxon>Eukaryota</taxon>
        <taxon>Fungi</taxon>
        <taxon>Dikarya</taxon>
        <taxon>Ascomycota</taxon>
        <taxon>Pezizomycotina</taxon>
        <taxon>Leotiomycetes</taxon>
        <taxon>Helotiales</taxon>
        <taxon>Helotiaceae</taxon>
        <taxon>Hymenoscyphus</taxon>
    </lineage>
</organism>
<evidence type="ECO:0008006" key="3">
    <source>
        <dbReference type="Google" id="ProtNLM"/>
    </source>
</evidence>
<evidence type="ECO:0000313" key="2">
    <source>
        <dbReference type="Proteomes" id="UP000696280"/>
    </source>
</evidence>
<name>A0A9N9PTY4_9HELO</name>
<reference evidence="1" key="1">
    <citation type="submission" date="2021-07" db="EMBL/GenBank/DDBJ databases">
        <authorList>
            <person name="Durling M."/>
        </authorList>
    </citation>
    <scope>NUCLEOTIDE SEQUENCE</scope>
</reference>
<sequence>MRDASLEGLSDELILEIIKHLSFIESSSYYQGNNATAKILFGLGRCSHRFYGLVLPFAYSHIYQSEGNKCSIFLCRILESPALATYVKSLTLTSESSWEEETSGSCDRNSAIASWDEGELSRVRIAIEEASQSSKDAIDWFSEFKKGTWDAWIAVLLSRLPNLEVLDIHQVYGMMDYDTQPWLLKFLTKAAKLQNTSSSSVLALNKLREVSIYQEEESPIKSIEARAFLNLQSVKTFAAHPLDGEDINWEDDSYRFATTDLTFSFDYVYDEPRLAPGLRPLARLLRCFPSLERLNVDRQDGSLSISQAHVTDFMQIMSHLQDTLKELHLCAINSPESSIGSLADFEKLKTLSVAPSLLTGSALDTNTGLPYANIMMESLPRALEHLNFWNITQQEAPSIIALIQNKDNYTPWLRSLTLQWVKIRYPDEKKNPHPLSEVLFKHPGFTREQACDLWQYCQAKNVEIVTKVQSPPTKFVAWPYNKEIPKFLPKGTTASREHGAYGKYSQPVFNFPWPYDGFEDFVKEQGYDINVEPTNVQEWGTYGENGAGMGPSWDRLQKSLEVERIALGYYLDN</sequence>
<accession>A0A9N9PTY4</accession>
<gene>
    <name evidence="1" type="ORF">HYFRA_00007042</name>
</gene>
<dbReference type="InterPro" id="IPR032675">
    <property type="entry name" value="LRR_dom_sf"/>
</dbReference>
<keyword evidence="2" id="KW-1185">Reference proteome</keyword>
<protein>
    <recommendedName>
        <fullName evidence="3">F-box domain-containing protein</fullName>
    </recommendedName>
</protein>
<dbReference type="Gene3D" id="3.80.10.10">
    <property type="entry name" value="Ribonuclease Inhibitor"/>
    <property type="match status" value="1"/>
</dbReference>
<dbReference type="Proteomes" id="UP000696280">
    <property type="component" value="Unassembled WGS sequence"/>
</dbReference>
<evidence type="ECO:0000313" key="1">
    <source>
        <dbReference type="EMBL" id="CAG8955028.1"/>
    </source>
</evidence>
<dbReference type="AlphaFoldDB" id="A0A9N9PTY4"/>